<keyword evidence="2" id="KW-1185">Reference proteome</keyword>
<evidence type="ECO:0008006" key="3">
    <source>
        <dbReference type="Google" id="ProtNLM"/>
    </source>
</evidence>
<dbReference type="Proteomes" id="UP000676386">
    <property type="component" value="Unassembled WGS sequence"/>
</dbReference>
<dbReference type="InterPro" id="IPR008928">
    <property type="entry name" value="6-hairpin_glycosidase_sf"/>
</dbReference>
<dbReference type="EMBL" id="JAGTXB010000003">
    <property type="protein sequence ID" value="MBS0027294.1"/>
    <property type="molecule type" value="Genomic_DNA"/>
</dbReference>
<proteinExistence type="predicted"/>
<comment type="caution">
    <text evidence="1">The sequence shown here is derived from an EMBL/GenBank/DDBJ whole genome shotgun (WGS) entry which is preliminary data.</text>
</comment>
<evidence type="ECO:0000313" key="1">
    <source>
        <dbReference type="EMBL" id="MBS0027294.1"/>
    </source>
</evidence>
<organism evidence="1 2">
    <name type="scientific">Chitinophaga hostae</name>
    <dbReference type="NCBI Taxonomy" id="2831022"/>
    <lineage>
        <taxon>Bacteria</taxon>
        <taxon>Pseudomonadati</taxon>
        <taxon>Bacteroidota</taxon>
        <taxon>Chitinophagia</taxon>
        <taxon>Chitinophagales</taxon>
        <taxon>Chitinophagaceae</taxon>
        <taxon>Chitinophaga</taxon>
    </lineage>
</organism>
<dbReference type="RefSeq" id="WP_211972397.1">
    <property type="nucleotide sequence ID" value="NZ_JAGTXB010000003.1"/>
</dbReference>
<dbReference type="Gene3D" id="1.50.10.10">
    <property type="match status" value="1"/>
</dbReference>
<accession>A0ABS5IWH6</accession>
<gene>
    <name evidence="1" type="ORF">KE626_08240</name>
</gene>
<dbReference type="InterPro" id="IPR012341">
    <property type="entry name" value="6hp_glycosidase-like_sf"/>
</dbReference>
<reference evidence="1 2" key="1">
    <citation type="submission" date="2021-04" db="EMBL/GenBank/DDBJ databases">
        <title>Chitinophaga sp. nov., isolated from the rhizosphere soil.</title>
        <authorList>
            <person name="He S."/>
        </authorList>
    </citation>
    <scope>NUCLEOTIDE SEQUENCE [LARGE SCALE GENOMIC DNA]</scope>
    <source>
        <strain evidence="1 2">2R12</strain>
    </source>
</reference>
<sequence>MKNLIPIIGCMILPVFFAESVHAQNDRQTALASSILKDSRLDTIQSRALQLLTGLSAGTSYGEVWIRDFNTFINGSLQVLPRDTIKDMLLLFFRMQGDGGDIVDGVIRKDKANVAYKYRYSDRAPGWAAHKNTVETDQESSLIQAVRKYIVATGDQSILFLSLSDKTILQRMEWALEYLLKERWSEKYGLITGATTIDWGDVQPENGWGVAINEKTKWAIDIYDNAMFVIAIQDFLAMKPVTYKPTRNWNQVAAGIRKNVRKYLWEPTTQKYIPHLYLNGSPFSPSFNEKEILYTGGSACAVLAGFHSKAEIAAINKQMTQAAAKEKFATIGITVYPPYPAQEYPNMHPYVYQNAGDWTWFGGRMIQALIKNGFIEEAVDELKPMTDRVIAHNGFYEWYDVQTGKPKGSGDFRGEAGVLLDAITLLKKWAAGHQ</sequence>
<name>A0ABS5IWH6_9BACT</name>
<dbReference type="SUPFAM" id="SSF48208">
    <property type="entry name" value="Six-hairpin glycosidases"/>
    <property type="match status" value="1"/>
</dbReference>
<protein>
    <recommendedName>
        <fullName evidence="3">Glycosyl hydrolase 36 catalytic domain-containing protein</fullName>
    </recommendedName>
</protein>
<evidence type="ECO:0000313" key="2">
    <source>
        <dbReference type="Proteomes" id="UP000676386"/>
    </source>
</evidence>